<dbReference type="EMBL" id="CP089984">
    <property type="protein sequence ID" value="WXB15713.1"/>
    <property type="molecule type" value="Genomic_DNA"/>
</dbReference>
<keyword evidence="1" id="KW-0732">Signal</keyword>
<evidence type="ECO:0000256" key="1">
    <source>
        <dbReference type="SAM" id="SignalP"/>
    </source>
</evidence>
<dbReference type="Proteomes" id="UP001370348">
    <property type="component" value="Chromosome"/>
</dbReference>
<reference evidence="2 3" key="1">
    <citation type="submission" date="2021-12" db="EMBL/GenBank/DDBJ databases">
        <title>Discovery of the Pendulisporaceae a myxobacterial family with distinct sporulation behavior and unique specialized metabolism.</title>
        <authorList>
            <person name="Garcia R."/>
            <person name="Popoff A."/>
            <person name="Bader C.D."/>
            <person name="Loehr J."/>
            <person name="Walesch S."/>
            <person name="Walt C."/>
            <person name="Boldt J."/>
            <person name="Bunk B."/>
            <person name="Haeckl F.J.F.P.J."/>
            <person name="Gunesch A.P."/>
            <person name="Birkelbach J."/>
            <person name="Nuebel U."/>
            <person name="Pietschmann T."/>
            <person name="Bach T."/>
            <person name="Mueller R."/>
        </authorList>
    </citation>
    <scope>NUCLEOTIDE SEQUENCE [LARGE SCALE GENOMIC DNA]</scope>
    <source>
        <strain evidence="2 3">MSr11954</strain>
    </source>
</reference>
<accession>A0ABZ2LXS0</accession>
<keyword evidence="3" id="KW-1185">Reference proteome</keyword>
<evidence type="ECO:0000313" key="3">
    <source>
        <dbReference type="Proteomes" id="UP001370348"/>
    </source>
</evidence>
<dbReference type="RefSeq" id="WP_394825348.1">
    <property type="nucleotide sequence ID" value="NZ_CP089984.1"/>
</dbReference>
<sequence>MRHGCLLVATALATTTHLACASDRAPPSSPPPIGMSPAVAAGLWAVVQLVPSPLFVMSTGHVGAGVRWQITPFVYSFGVTAHPVRAFVVEPVARHSGAVELYVSPEWACCAPNDGTGWLARAGARLYLPIASNGETLAWSIGGSYYRASGGDGAAAEIGAYVFHGILGLSITVAPALAQREIINALTIRFF</sequence>
<name>A0ABZ2LXS0_9BACT</name>
<organism evidence="2 3">
    <name type="scientific">Pendulispora albinea</name>
    <dbReference type="NCBI Taxonomy" id="2741071"/>
    <lineage>
        <taxon>Bacteria</taxon>
        <taxon>Pseudomonadati</taxon>
        <taxon>Myxococcota</taxon>
        <taxon>Myxococcia</taxon>
        <taxon>Myxococcales</taxon>
        <taxon>Sorangiineae</taxon>
        <taxon>Pendulisporaceae</taxon>
        <taxon>Pendulispora</taxon>
    </lineage>
</organism>
<evidence type="ECO:0000313" key="2">
    <source>
        <dbReference type="EMBL" id="WXB15713.1"/>
    </source>
</evidence>
<proteinExistence type="predicted"/>
<feature type="signal peptide" evidence="1">
    <location>
        <begin position="1"/>
        <end position="21"/>
    </location>
</feature>
<feature type="chain" id="PRO_5045467579" evidence="1">
    <location>
        <begin position="22"/>
        <end position="191"/>
    </location>
</feature>
<protein>
    <submittedName>
        <fullName evidence="2">Uncharacterized protein</fullName>
    </submittedName>
</protein>
<gene>
    <name evidence="2" type="ORF">LZC94_00275</name>
</gene>